<evidence type="ECO:0000313" key="2">
    <source>
        <dbReference type="EMBL" id="QPD01624.1"/>
    </source>
</evidence>
<evidence type="ECO:0000256" key="1">
    <source>
        <dbReference type="SAM" id="MobiDB-lite"/>
    </source>
</evidence>
<proteinExistence type="predicted"/>
<protein>
    <recommendedName>
        <fullName evidence="3">Nucleoprotein</fullName>
    </recommendedName>
</protein>
<organism evidence="2">
    <name type="scientific">Lesnoe mivirus</name>
    <dbReference type="NCBI Taxonomy" id="2789419"/>
    <lineage>
        <taxon>Viruses</taxon>
        <taxon>Riboviria</taxon>
        <taxon>Orthornavirae</taxon>
        <taxon>Negarnaviricota</taxon>
        <taxon>Haploviricotina</taxon>
        <taxon>Monjiviricetes</taxon>
        <taxon>Jingchuvirales</taxon>
        <taxon>Chuviridae</taxon>
        <taxon>Mivirus</taxon>
    </lineage>
</organism>
<reference evidence="2" key="1">
    <citation type="submission" date="2019-10" db="EMBL/GenBank/DDBJ databases">
        <title>Analysis of virome of Ixodes spp. and Hyalomma spp. ticks distributed in Russia.</title>
        <authorList>
            <person name="Alkhovsky S.V."/>
        </authorList>
    </citation>
    <scope>NUCLEOTIDE SEQUENCE</scope>
    <source>
        <strain evidence="2">Rus/Ix_persulcatus/Karelia/5/2018</strain>
    </source>
</reference>
<sequence>MNANANAAAGGAPPQPVRAPLPPGFWNPRDTQFQRRMAFGGTSAIDQITGVHCEILDGASETSLYARIAIMARGEAYLKTMTNIPKGTITLAIANAIAPALGEQVLQADEANLRGRKQIVEFLRREIGGGKRELCVITPDIWNTARNANGALHAIRWLGDHATLGTLARPADGSDLVGHYRTILDFLLQHPTSRLSTIGTVMYATLYISLAKQGNVSSQKLDRLNDDLKNTLGFELDLDGDTITYTYQQIGKRIPHEHLASMFEEMVGHMTEVNLRMQVTLQQAAGTGLTGLQIIKRALQEHPTFPWAKLSRMLPSETPKVAAAFDAVGNDPYYGFKPDLGAAKSTHYARYIWVCAKLLRANNSEDERTLRNYKGNVRGIPNQPAFDELIAGYTPPAPEGEPQEADEQRHNVLLAASNRCAALNL</sequence>
<accession>A0A7S8F999</accession>
<feature type="compositionally biased region" description="Low complexity" evidence="1">
    <location>
        <begin position="1"/>
        <end position="12"/>
    </location>
</feature>
<name>A0A7S8F999_9VIRU</name>
<evidence type="ECO:0008006" key="3">
    <source>
        <dbReference type="Google" id="ProtNLM"/>
    </source>
</evidence>
<dbReference type="EMBL" id="MN542369">
    <property type="protein sequence ID" value="QPD01624.1"/>
    <property type="molecule type" value="Viral_cRNA"/>
</dbReference>
<feature type="region of interest" description="Disordered" evidence="1">
    <location>
        <begin position="1"/>
        <end position="20"/>
    </location>
</feature>